<feature type="region of interest" description="Disordered" evidence="3">
    <location>
        <begin position="663"/>
        <end position="700"/>
    </location>
</feature>
<feature type="region of interest" description="Disordered" evidence="3">
    <location>
        <begin position="432"/>
        <end position="451"/>
    </location>
</feature>
<gene>
    <name evidence="5" type="ORF">IV203_019474</name>
</gene>
<feature type="region of interest" description="Disordered" evidence="3">
    <location>
        <begin position="360"/>
        <end position="397"/>
    </location>
</feature>
<feature type="compositionally biased region" description="Basic and acidic residues" evidence="3">
    <location>
        <begin position="360"/>
        <end position="380"/>
    </location>
</feature>
<comment type="similarity">
    <text evidence="2">Belongs to the HSF family.</text>
</comment>
<evidence type="ECO:0000313" key="6">
    <source>
        <dbReference type="Proteomes" id="UP000693970"/>
    </source>
</evidence>
<reference evidence="5" key="2">
    <citation type="submission" date="2021-04" db="EMBL/GenBank/DDBJ databases">
        <authorList>
            <person name="Podell S."/>
        </authorList>
    </citation>
    <scope>NUCLEOTIDE SEQUENCE</scope>
    <source>
        <strain evidence="5">Hildebrandi</strain>
    </source>
</reference>
<evidence type="ECO:0000256" key="2">
    <source>
        <dbReference type="RuleBase" id="RU004020"/>
    </source>
</evidence>
<dbReference type="SMART" id="SM00415">
    <property type="entry name" value="HSF"/>
    <property type="match status" value="2"/>
</dbReference>
<dbReference type="AlphaFoldDB" id="A0A9K3Q778"/>
<dbReference type="GO" id="GO:0003700">
    <property type="term" value="F:DNA-binding transcription factor activity"/>
    <property type="evidence" value="ECO:0007669"/>
    <property type="project" value="InterPro"/>
</dbReference>
<feature type="compositionally biased region" description="Basic and acidic residues" evidence="3">
    <location>
        <begin position="1"/>
        <end position="15"/>
    </location>
</feature>
<feature type="domain" description="HSF-type DNA-binding" evidence="4">
    <location>
        <begin position="247"/>
        <end position="343"/>
    </location>
</feature>
<feature type="region of interest" description="Disordered" evidence="3">
    <location>
        <begin position="202"/>
        <end position="246"/>
    </location>
</feature>
<keyword evidence="6" id="KW-1185">Reference proteome</keyword>
<dbReference type="OrthoDB" id="48654at2759"/>
<organism evidence="5 6">
    <name type="scientific">Nitzschia inconspicua</name>
    <dbReference type="NCBI Taxonomy" id="303405"/>
    <lineage>
        <taxon>Eukaryota</taxon>
        <taxon>Sar</taxon>
        <taxon>Stramenopiles</taxon>
        <taxon>Ochrophyta</taxon>
        <taxon>Bacillariophyta</taxon>
        <taxon>Bacillariophyceae</taxon>
        <taxon>Bacillariophycidae</taxon>
        <taxon>Bacillariales</taxon>
        <taxon>Bacillariaceae</taxon>
        <taxon>Nitzschia</taxon>
    </lineage>
</organism>
<dbReference type="InterPro" id="IPR000232">
    <property type="entry name" value="HSF_DNA-bd"/>
</dbReference>
<sequence length="854" mass="96401">MTGTEKDEGKKDKGSKGTSPNGTDAKKNGTSTCGMTPDAGSTSTVEARGKGPRRQSTRSVKAPKPFSPPMGGIKGVSATARKALATSGGKKASSSTVSLNSPGHGRFMPILYDMIEETHHENPNIISWSRDGKSFSIFSDHRALEETISKYFSHGRLRSLQRQLCAYGFVMEGNTYSHPYFHRGLEEEDLLAIPRKSRAVLEAEEAENGSKRKGSSRDDNSRPTKMPRRHSVGSSKTKDHDEVSTESVTTFAQTIHDMLEENKDPTIMAWTTSGKAFTIDQDHPNLGDVLEKYFHHRNFWSLKRQLNQYGWTKPQDGDYKGTLFNPAFYRNMPAENFDLIRRKDARNYIPLKEQLRIGEKNKKMEEKRKMEEKKRLDEKKKISKKKKAKNTDPNLRVPPLPAAALAVANAVATAAAPSTMAVTKSKKVDKTGKKTAAKGTSSATATNTRVKKRKIGPVSAQENGERLKKLKKLSAESLRAQDKLHQNKQLQGLYDAWTLFEIPPALKVHIKKKSKKTWDFSAAASGKEGLGAIKANARFLICEEKMPDWLARGEKETLEELEEMIIRDRRQRQARQDAWSRKYSTAKGKTLPPSKFNRPTNKWKKVSPGDKIDVYWHDDNQYYTANVVKHQEGTSYFHLFYEDDGAMEWLDLSREDFKLLENPNRSCPAVSKESSNGVDAVDDTPQKDNRGLRPNPSPFPENHAHLAPFLRYSWKELDLGGDLGTPAYNKFIKKKDPSAAEVKALEILQDVRALRTRGFSAQADIDLRVDTAATAGSDKLTTMLRDLQDEIAQDRDDGKSYRNFEATLSTIRRVTDHWRVPELIGNMQRLETRVATMDEREARVLERLRRKNFI</sequence>
<accession>A0A9K3Q778</accession>
<comment type="caution">
    <text evidence="5">The sequence shown here is derived from an EMBL/GenBank/DDBJ whole genome shotgun (WGS) entry which is preliminary data.</text>
</comment>
<name>A0A9K3Q778_9STRA</name>
<dbReference type="PANTHER" id="PTHR10015:SF427">
    <property type="entry name" value="HEAT SHOCK FACTOR PROTEIN"/>
    <property type="match status" value="1"/>
</dbReference>
<evidence type="ECO:0000313" key="5">
    <source>
        <dbReference type="EMBL" id="KAG7370904.1"/>
    </source>
</evidence>
<evidence type="ECO:0000259" key="4">
    <source>
        <dbReference type="SMART" id="SM00415"/>
    </source>
</evidence>
<dbReference type="Pfam" id="PF00447">
    <property type="entry name" value="HSF_DNA-bind"/>
    <property type="match status" value="2"/>
</dbReference>
<protein>
    <submittedName>
        <fullName evidence="5">HSF-type DNA-binding protein</fullName>
    </submittedName>
</protein>
<feature type="compositionally biased region" description="Low complexity" evidence="3">
    <location>
        <begin position="437"/>
        <end position="448"/>
    </location>
</feature>
<dbReference type="PANTHER" id="PTHR10015">
    <property type="entry name" value="HEAT SHOCK TRANSCRIPTION FACTOR"/>
    <property type="match status" value="1"/>
</dbReference>
<proteinExistence type="inferred from homology"/>
<feature type="compositionally biased region" description="Polar residues" evidence="3">
    <location>
        <begin position="28"/>
        <end position="45"/>
    </location>
</feature>
<dbReference type="Proteomes" id="UP000693970">
    <property type="component" value="Unassembled WGS sequence"/>
</dbReference>
<dbReference type="GO" id="GO:0043565">
    <property type="term" value="F:sequence-specific DNA binding"/>
    <property type="evidence" value="ECO:0007669"/>
    <property type="project" value="InterPro"/>
</dbReference>
<keyword evidence="1 5" id="KW-0238">DNA-binding</keyword>
<dbReference type="EMBL" id="JAGRRH010000004">
    <property type="protein sequence ID" value="KAG7370904.1"/>
    <property type="molecule type" value="Genomic_DNA"/>
</dbReference>
<feature type="domain" description="HSF-type DNA-binding" evidence="4">
    <location>
        <begin position="103"/>
        <end position="196"/>
    </location>
</feature>
<evidence type="ECO:0000256" key="3">
    <source>
        <dbReference type="SAM" id="MobiDB-lite"/>
    </source>
</evidence>
<dbReference type="CDD" id="cd20404">
    <property type="entry name" value="Tudor_Agenet_AtEML-like"/>
    <property type="match status" value="1"/>
</dbReference>
<evidence type="ECO:0000256" key="1">
    <source>
        <dbReference type="ARBA" id="ARBA00023125"/>
    </source>
</evidence>
<reference evidence="5" key="1">
    <citation type="journal article" date="2021" name="Sci. Rep.">
        <title>Diploid genomic architecture of Nitzschia inconspicua, an elite biomass production diatom.</title>
        <authorList>
            <person name="Oliver A."/>
            <person name="Podell S."/>
            <person name="Pinowska A."/>
            <person name="Traller J.C."/>
            <person name="Smith S.R."/>
            <person name="McClure R."/>
            <person name="Beliaev A."/>
            <person name="Bohutskyi P."/>
            <person name="Hill E.A."/>
            <person name="Rabines A."/>
            <person name="Zheng H."/>
            <person name="Allen L.Z."/>
            <person name="Kuo A."/>
            <person name="Grigoriev I.V."/>
            <person name="Allen A.E."/>
            <person name="Hazlebeck D."/>
            <person name="Allen E.E."/>
        </authorList>
    </citation>
    <scope>NUCLEOTIDE SEQUENCE</scope>
    <source>
        <strain evidence="5">Hildebrandi</strain>
    </source>
</reference>
<feature type="region of interest" description="Disordered" evidence="3">
    <location>
        <begin position="1"/>
        <end position="100"/>
    </location>
</feature>
<feature type="region of interest" description="Disordered" evidence="3">
    <location>
        <begin position="576"/>
        <end position="603"/>
    </location>
</feature>